<dbReference type="RefSeq" id="WP_062977948.1">
    <property type="nucleotide sequence ID" value="NZ_JAAXOT010000004.1"/>
</dbReference>
<organism evidence="1 2">
    <name type="scientific">Nocardia flavorosea</name>
    <dbReference type="NCBI Taxonomy" id="53429"/>
    <lineage>
        <taxon>Bacteria</taxon>
        <taxon>Bacillati</taxon>
        <taxon>Actinomycetota</taxon>
        <taxon>Actinomycetes</taxon>
        <taxon>Mycobacteriales</taxon>
        <taxon>Nocardiaceae</taxon>
        <taxon>Nocardia</taxon>
    </lineage>
</organism>
<dbReference type="InterPro" id="IPR021373">
    <property type="entry name" value="DUF2993"/>
</dbReference>
<proteinExistence type="predicted"/>
<evidence type="ECO:0000313" key="2">
    <source>
        <dbReference type="Proteomes" id="UP000570678"/>
    </source>
</evidence>
<sequence length="241" mass="25101">MPTKSLSVPKVSRRTAVIAVITAAVLVAAALIGGEAYARHRIASCISSQFEKEMGSQINVGFGAKPLLVTMVDGKVSRMDVDSEGAEFGPAVDMQVHAQFHDIQMPEGSNSGSTIGSSNADVSWSNEGMTQTLKGLVSEVRSDPDSGKLTMAVLGGLGRLQITPQIVDGKVQLEVGQAQFLGIGVPEDLAEGVVNLLTESMQVYPLGLEPTALKVTDNGVEIDLKGGQAELPPPPEGSTSC</sequence>
<comment type="caution">
    <text evidence="1">The sequence shown here is derived from an EMBL/GenBank/DDBJ whole genome shotgun (WGS) entry which is preliminary data.</text>
</comment>
<protein>
    <submittedName>
        <fullName evidence="1">DUF2993 domain-containing protein</fullName>
    </submittedName>
</protein>
<reference evidence="1 2" key="1">
    <citation type="submission" date="2020-04" db="EMBL/GenBank/DDBJ databases">
        <title>MicrobeNet Type strains.</title>
        <authorList>
            <person name="Nicholson A.C."/>
        </authorList>
    </citation>
    <scope>NUCLEOTIDE SEQUENCE [LARGE SCALE GENOMIC DNA]</scope>
    <source>
        <strain evidence="1 2">JCM 3332</strain>
    </source>
</reference>
<dbReference type="Proteomes" id="UP000570678">
    <property type="component" value="Unassembled WGS sequence"/>
</dbReference>
<gene>
    <name evidence="1" type="ORF">HGA15_10380</name>
</gene>
<evidence type="ECO:0000313" key="1">
    <source>
        <dbReference type="EMBL" id="NKY56555.1"/>
    </source>
</evidence>
<keyword evidence="2" id="KW-1185">Reference proteome</keyword>
<accession>A0A846YD49</accession>
<dbReference type="Pfam" id="PF11209">
    <property type="entry name" value="LmeA"/>
    <property type="match status" value="1"/>
</dbReference>
<dbReference type="AlphaFoldDB" id="A0A846YD49"/>
<name>A0A846YD49_9NOCA</name>
<dbReference type="EMBL" id="JAAXOT010000004">
    <property type="protein sequence ID" value="NKY56555.1"/>
    <property type="molecule type" value="Genomic_DNA"/>
</dbReference>